<dbReference type="EC" id="6.3.2.5" evidence="2"/>
<dbReference type="Gene3D" id="3.40.50.1950">
    <property type="entry name" value="Flavin prenyltransferase-like"/>
    <property type="match status" value="1"/>
</dbReference>
<dbReference type="EMBL" id="JACHGW010000003">
    <property type="protein sequence ID" value="MBB6051688.1"/>
    <property type="molecule type" value="Genomic_DNA"/>
</dbReference>
<dbReference type="InterPro" id="IPR036551">
    <property type="entry name" value="Flavin_trans-like"/>
</dbReference>
<dbReference type="PANTHER" id="PTHR14359:SF6">
    <property type="entry name" value="PHOSPHOPANTOTHENOYLCYSTEINE DECARBOXYLASE"/>
    <property type="match status" value="1"/>
</dbReference>
<comment type="caution">
    <text evidence="2">The sequence shown here is derived from an EMBL/GenBank/DDBJ whole genome shotgun (WGS) entry which is preliminary data.</text>
</comment>
<keyword evidence="2" id="KW-0456">Lyase</keyword>
<proteinExistence type="predicted"/>
<dbReference type="GO" id="GO:0010181">
    <property type="term" value="F:FMN binding"/>
    <property type="evidence" value="ECO:0007669"/>
    <property type="project" value="TreeGrafter"/>
</dbReference>
<accession>A0A7W9STE5</accession>
<evidence type="ECO:0000259" key="1">
    <source>
        <dbReference type="Pfam" id="PF02441"/>
    </source>
</evidence>
<dbReference type="Pfam" id="PF02441">
    <property type="entry name" value="Flavoprotein"/>
    <property type="match status" value="1"/>
</dbReference>
<dbReference type="GO" id="GO:0015937">
    <property type="term" value="P:coenzyme A biosynthetic process"/>
    <property type="evidence" value="ECO:0007669"/>
    <property type="project" value="TreeGrafter"/>
</dbReference>
<evidence type="ECO:0000313" key="2">
    <source>
        <dbReference type="EMBL" id="MBB6051688.1"/>
    </source>
</evidence>
<feature type="domain" description="Flavoprotein" evidence="1">
    <location>
        <begin position="1"/>
        <end position="170"/>
    </location>
</feature>
<name>A0A7W9STE5_ARMRO</name>
<dbReference type="GO" id="GO:0004632">
    <property type="term" value="F:phosphopantothenate--cysteine ligase activity"/>
    <property type="evidence" value="ECO:0007669"/>
    <property type="project" value="UniProtKB-EC"/>
</dbReference>
<organism evidence="2 3">
    <name type="scientific">Armatimonas rosea</name>
    <dbReference type="NCBI Taxonomy" id="685828"/>
    <lineage>
        <taxon>Bacteria</taxon>
        <taxon>Bacillati</taxon>
        <taxon>Armatimonadota</taxon>
        <taxon>Armatimonadia</taxon>
        <taxon>Armatimonadales</taxon>
        <taxon>Armatimonadaceae</taxon>
        <taxon>Armatimonas</taxon>
    </lineage>
</organism>
<evidence type="ECO:0000313" key="3">
    <source>
        <dbReference type="Proteomes" id="UP000520814"/>
    </source>
</evidence>
<dbReference type="SUPFAM" id="SSF52507">
    <property type="entry name" value="Homo-oligomeric flavin-containing Cys decarboxylases, HFCD"/>
    <property type="match status" value="1"/>
</dbReference>
<dbReference type="AlphaFoldDB" id="A0A7W9STE5"/>
<dbReference type="Proteomes" id="UP000520814">
    <property type="component" value="Unassembled WGS sequence"/>
</dbReference>
<dbReference type="GO" id="GO:0004633">
    <property type="term" value="F:phosphopantothenoylcysteine decarboxylase activity"/>
    <property type="evidence" value="ECO:0007669"/>
    <property type="project" value="UniProtKB-EC"/>
</dbReference>
<reference evidence="2 3" key="1">
    <citation type="submission" date="2020-08" db="EMBL/GenBank/DDBJ databases">
        <title>Genomic Encyclopedia of Type Strains, Phase IV (KMG-IV): sequencing the most valuable type-strain genomes for metagenomic binning, comparative biology and taxonomic classification.</title>
        <authorList>
            <person name="Goeker M."/>
        </authorList>
    </citation>
    <scope>NUCLEOTIDE SEQUENCE [LARGE SCALE GENOMIC DNA]</scope>
    <source>
        <strain evidence="2 3">DSM 23562</strain>
    </source>
</reference>
<dbReference type="GO" id="GO:0071513">
    <property type="term" value="C:phosphopantothenoylcysteine decarboxylase complex"/>
    <property type="evidence" value="ECO:0007669"/>
    <property type="project" value="TreeGrafter"/>
</dbReference>
<dbReference type="EC" id="4.1.1.36" evidence="2"/>
<dbReference type="RefSeq" id="WP_184199181.1">
    <property type="nucleotide sequence ID" value="NZ_JACHGW010000003.1"/>
</dbReference>
<keyword evidence="3" id="KW-1185">Reference proteome</keyword>
<keyword evidence="2" id="KW-0436">Ligase</keyword>
<sequence>MNILFQLSGSIACYKACTVVSRLVQAGHTVQCVATESALKFIGAATLEGLSGRALLTETFAPGRWMEHIELNRWADISVLCPATANRLNKMASGVADDLLGNLWLTHDFAKPLFVAPAMNTRMWTHPVTQESVQKLESLGVTILRPDAGNLACGDVGEGRLMEPDAILRAILA</sequence>
<dbReference type="InterPro" id="IPR003382">
    <property type="entry name" value="Flavoprotein"/>
</dbReference>
<protein>
    <submittedName>
        <fullName evidence="2">Phosphopantothenoylcysteine decarboxylase/phosphopantothenate--cysteine ligase</fullName>
        <ecNumber evidence="2">4.1.1.36</ecNumber>
        <ecNumber evidence="2">6.3.2.5</ecNumber>
    </submittedName>
</protein>
<gene>
    <name evidence="2" type="ORF">HNQ39_003498</name>
</gene>
<dbReference type="PANTHER" id="PTHR14359">
    <property type="entry name" value="HOMO-OLIGOMERIC FLAVIN CONTAINING CYS DECARBOXYLASE FAMILY"/>
    <property type="match status" value="1"/>
</dbReference>